<dbReference type="AlphaFoldDB" id="A0A6J4RAI8"/>
<dbReference type="SUPFAM" id="SSF52980">
    <property type="entry name" value="Restriction endonuclease-like"/>
    <property type="match status" value="1"/>
</dbReference>
<organism evidence="2">
    <name type="scientific">uncultured Rubrobacteraceae bacterium</name>
    <dbReference type="NCBI Taxonomy" id="349277"/>
    <lineage>
        <taxon>Bacteria</taxon>
        <taxon>Bacillati</taxon>
        <taxon>Actinomycetota</taxon>
        <taxon>Rubrobacteria</taxon>
        <taxon>Rubrobacterales</taxon>
        <taxon>Rubrobacteraceae</taxon>
        <taxon>environmental samples</taxon>
    </lineage>
</organism>
<name>A0A6J4RAI8_9ACTN</name>
<dbReference type="PANTHER" id="PTHR35400">
    <property type="entry name" value="SLR1083 PROTEIN"/>
    <property type="match status" value="1"/>
</dbReference>
<accession>A0A6J4RAI8</accession>
<dbReference type="InterPro" id="IPR011335">
    <property type="entry name" value="Restrct_endonuc-II-like"/>
</dbReference>
<proteinExistence type="predicted"/>
<sequence length="187" mass="20149">MLEAGVAKHRFTVEEFRKMGQVGILGEDDRVELVEGEIVEMTPIGWRHVESVNALTGVLADHREAGRFVVSVQNPLVLGEHGEHYPDLVLYQAGVRGRVPEAMDTLVVVEVADTSVSYDRNTKLPLYASAGVPEAWLVDLRAGVVEVHSGPRAGGYGTVGMYTRGEVVRSATLAEVVAFGANEVLPG</sequence>
<dbReference type="InterPro" id="IPR008538">
    <property type="entry name" value="Uma2"/>
</dbReference>
<dbReference type="CDD" id="cd06260">
    <property type="entry name" value="DUF820-like"/>
    <property type="match status" value="1"/>
</dbReference>
<reference evidence="2" key="1">
    <citation type="submission" date="2020-02" db="EMBL/GenBank/DDBJ databases">
        <authorList>
            <person name="Meier V. D."/>
        </authorList>
    </citation>
    <scope>NUCLEOTIDE SEQUENCE</scope>
    <source>
        <strain evidence="2">AVDCRST_MAG58</strain>
    </source>
</reference>
<dbReference type="EMBL" id="CADCVF010000068">
    <property type="protein sequence ID" value="CAA9464865.1"/>
    <property type="molecule type" value="Genomic_DNA"/>
</dbReference>
<keyword evidence="2" id="KW-0560">Oxidoreductase</keyword>
<feature type="domain" description="Putative restriction endonuclease" evidence="1">
    <location>
        <begin position="13"/>
        <end position="173"/>
    </location>
</feature>
<evidence type="ECO:0000259" key="1">
    <source>
        <dbReference type="Pfam" id="PF05685"/>
    </source>
</evidence>
<evidence type="ECO:0000313" key="2">
    <source>
        <dbReference type="EMBL" id="CAA9464865.1"/>
    </source>
</evidence>
<protein>
    <submittedName>
        <fullName evidence="2">COG1355, Predicted dioxygenase</fullName>
    </submittedName>
</protein>
<dbReference type="InterPro" id="IPR012296">
    <property type="entry name" value="Nuclease_put_TT1808"/>
</dbReference>
<gene>
    <name evidence="2" type="ORF">AVDCRST_MAG58-3322</name>
</gene>
<dbReference type="GO" id="GO:0051213">
    <property type="term" value="F:dioxygenase activity"/>
    <property type="evidence" value="ECO:0007669"/>
    <property type="project" value="UniProtKB-KW"/>
</dbReference>
<dbReference type="Gene3D" id="3.90.1570.10">
    <property type="entry name" value="tt1808, chain A"/>
    <property type="match status" value="1"/>
</dbReference>
<dbReference type="PANTHER" id="PTHR35400:SF1">
    <property type="entry name" value="SLR1083 PROTEIN"/>
    <property type="match status" value="1"/>
</dbReference>
<keyword evidence="2" id="KW-0223">Dioxygenase</keyword>
<dbReference type="Pfam" id="PF05685">
    <property type="entry name" value="Uma2"/>
    <property type="match status" value="1"/>
</dbReference>